<comment type="caution">
    <text evidence="1">The sequence shown here is derived from an EMBL/GenBank/DDBJ whole genome shotgun (WGS) entry which is preliminary data.</text>
</comment>
<dbReference type="InterPro" id="IPR050164">
    <property type="entry name" value="Peptidase_C19"/>
</dbReference>
<dbReference type="AlphaFoldDB" id="A0A7D9JWN7"/>
<organism evidence="1 2">
    <name type="scientific">Paramuricea clavata</name>
    <name type="common">Red gorgonian</name>
    <name type="synonym">Violescent sea-whip</name>
    <dbReference type="NCBI Taxonomy" id="317549"/>
    <lineage>
        <taxon>Eukaryota</taxon>
        <taxon>Metazoa</taxon>
        <taxon>Cnidaria</taxon>
        <taxon>Anthozoa</taxon>
        <taxon>Octocorallia</taxon>
        <taxon>Malacalcyonacea</taxon>
        <taxon>Plexauridae</taxon>
        <taxon>Paramuricea</taxon>
    </lineage>
</organism>
<protein>
    <submittedName>
        <fullName evidence="1">Ubiquitin carboxyl-terminal hydrolase 10</fullName>
    </submittedName>
</protein>
<dbReference type="CDD" id="cd02257">
    <property type="entry name" value="Peptidase_C19"/>
    <property type="match status" value="1"/>
</dbReference>
<keyword evidence="1" id="KW-0378">Hydrolase</keyword>
<dbReference type="GO" id="GO:0016579">
    <property type="term" value="P:protein deubiquitination"/>
    <property type="evidence" value="ECO:0007669"/>
    <property type="project" value="InterPro"/>
</dbReference>
<reference evidence="1" key="1">
    <citation type="submission" date="2020-04" db="EMBL/GenBank/DDBJ databases">
        <authorList>
            <person name="Alioto T."/>
            <person name="Alioto T."/>
            <person name="Gomez Garrido J."/>
        </authorList>
    </citation>
    <scope>NUCLEOTIDE SEQUENCE</scope>
    <source>
        <strain evidence="1">A484AB</strain>
    </source>
</reference>
<sequence>MLYVLNGSFYPYELHKAIEDEYKLVPGEQQDIHEIFTRLCSSGTQNMNDFIAIHFQSGCQFTKTCRECVKHDDLPPETRTTIIVPVLNGIQDLERSIVHSMNDDHVPIQCSSCAKVTVNKLSGKFVFLPQTLVIGFNRFQQKSGITKKNHSRVQLPLELHVVGNMPCQYSLKACALHHGMHIHNGHYTAVIFDNDKIIEIDDHIVKDVTDGWISNVQSTVYLAFYTKK</sequence>
<evidence type="ECO:0000313" key="1">
    <source>
        <dbReference type="EMBL" id="CAB4037276.1"/>
    </source>
</evidence>
<dbReference type="GO" id="GO:0005829">
    <property type="term" value="C:cytosol"/>
    <property type="evidence" value="ECO:0007669"/>
    <property type="project" value="TreeGrafter"/>
</dbReference>
<name>A0A7D9JWN7_PARCT</name>
<dbReference type="InterPro" id="IPR001394">
    <property type="entry name" value="Peptidase_C19_UCH"/>
</dbReference>
<dbReference type="InterPro" id="IPR028889">
    <property type="entry name" value="USP"/>
</dbReference>
<dbReference type="GO" id="GO:0005634">
    <property type="term" value="C:nucleus"/>
    <property type="evidence" value="ECO:0007669"/>
    <property type="project" value="TreeGrafter"/>
</dbReference>
<keyword evidence="2" id="KW-1185">Reference proteome</keyword>
<dbReference type="PROSITE" id="PS50235">
    <property type="entry name" value="USP_3"/>
    <property type="match status" value="1"/>
</dbReference>
<dbReference type="Pfam" id="PF00443">
    <property type="entry name" value="UCH"/>
    <property type="match status" value="1"/>
</dbReference>
<dbReference type="SUPFAM" id="SSF54001">
    <property type="entry name" value="Cysteine proteinases"/>
    <property type="match status" value="1"/>
</dbReference>
<dbReference type="Gene3D" id="3.90.70.10">
    <property type="entry name" value="Cysteine proteinases"/>
    <property type="match status" value="1"/>
</dbReference>
<proteinExistence type="predicted"/>
<dbReference type="Proteomes" id="UP001152795">
    <property type="component" value="Unassembled WGS sequence"/>
</dbReference>
<dbReference type="OrthoDB" id="292964at2759"/>
<accession>A0A7D9JWN7</accession>
<evidence type="ECO:0000313" key="2">
    <source>
        <dbReference type="Proteomes" id="UP001152795"/>
    </source>
</evidence>
<dbReference type="EMBL" id="CACRXK020022903">
    <property type="protein sequence ID" value="CAB4037276.1"/>
    <property type="molecule type" value="Genomic_DNA"/>
</dbReference>
<dbReference type="InterPro" id="IPR038765">
    <property type="entry name" value="Papain-like_cys_pep_sf"/>
</dbReference>
<dbReference type="GO" id="GO:0004843">
    <property type="term" value="F:cysteine-type deubiquitinase activity"/>
    <property type="evidence" value="ECO:0007669"/>
    <property type="project" value="InterPro"/>
</dbReference>
<gene>
    <name evidence="1" type="ORF">PACLA_8A047343</name>
</gene>
<dbReference type="PANTHER" id="PTHR24006">
    <property type="entry name" value="UBIQUITIN CARBOXYL-TERMINAL HYDROLASE"/>
    <property type="match status" value="1"/>
</dbReference>